<dbReference type="AlphaFoldDB" id="A0AA90NSU1"/>
<protein>
    <submittedName>
        <fullName evidence="4">NAD(P)-binding domain-containing protein</fullName>
    </submittedName>
</protein>
<evidence type="ECO:0000313" key="4">
    <source>
        <dbReference type="EMBL" id="MDP0400189.1"/>
    </source>
</evidence>
<dbReference type="InterPro" id="IPR051265">
    <property type="entry name" value="HIBADH-related_NP60_sf"/>
</dbReference>
<dbReference type="GO" id="GO:0016491">
    <property type="term" value="F:oxidoreductase activity"/>
    <property type="evidence" value="ECO:0007669"/>
    <property type="project" value="UniProtKB-KW"/>
</dbReference>
<dbReference type="InterPro" id="IPR013328">
    <property type="entry name" value="6PGD_dom2"/>
</dbReference>
<comment type="caution">
    <text evidence="4">The sequence shown here is derived from an EMBL/GenBank/DDBJ whole genome shotgun (WGS) entry which is preliminary data.</text>
</comment>
<proteinExistence type="inferred from homology"/>
<dbReference type="Pfam" id="PF03446">
    <property type="entry name" value="NAD_binding_2"/>
    <property type="match status" value="1"/>
</dbReference>
<dbReference type="Proteomes" id="UP001178281">
    <property type="component" value="Unassembled WGS sequence"/>
</dbReference>
<keyword evidence="5" id="KW-1185">Reference proteome</keyword>
<dbReference type="RefSeq" id="WP_305112638.1">
    <property type="nucleotide sequence ID" value="NZ_JAUTIX010000008.1"/>
</dbReference>
<dbReference type="PIRSF" id="PIRSF000103">
    <property type="entry name" value="HIBADH"/>
    <property type="match status" value="1"/>
</dbReference>
<dbReference type="SUPFAM" id="SSF51735">
    <property type="entry name" value="NAD(P)-binding Rossmann-fold domains"/>
    <property type="match status" value="1"/>
</dbReference>
<dbReference type="EMBL" id="JAUTIX010000008">
    <property type="protein sequence ID" value="MDP0400189.1"/>
    <property type="molecule type" value="Genomic_DNA"/>
</dbReference>
<dbReference type="InterPro" id="IPR015815">
    <property type="entry name" value="HIBADH-related"/>
</dbReference>
<accession>A0AA90NSU1</accession>
<evidence type="ECO:0000256" key="2">
    <source>
        <dbReference type="ARBA" id="ARBA00023002"/>
    </source>
</evidence>
<gene>
    <name evidence="4" type="ORF">Q7X28_19915</name>
</gene>
<comment type="similarity">
    <text evidence="1">Belongs to the HIBADH-related family.</text>
</comment>
<sequence length="292" mass="29500">MEKNTSHDVTVLGCGLMGAALARTLAGAGHSVAVWNRTHAKAEALASEAITPVPDVADAVAAAPLVLACLSTYDDALAALQDVPDWTGVTLVNVGSGTPVEVEAFGEWARGRGTDYLDGSILGYPADIGAEAAAILYSGSESAWAAHGETLTALTPMSVWVSSEDRTASVLNAGLVGMFLVPAVSAYVEAATYMLGQGVDRSLLDNLTPAVFGSIQAETARAAAAIDGDDFATDQATIATYAQGLDGAAAIMAEAGIRARVFTAAVENLTVAVDAGLGDLGFAAQARIVASG</sequence>
<dbReference type="InterPro" id="IPR006115">
    <property type="entry name" value="6PGDH_NADP-bd"/>
</dbReference>
<evidence type="ECO:0000313" key="5">
    <source>
        <dbReference type="Proteomes" id="UP001178281"/>
    </source>
</evidence>
<evidence type="ECO:0000259" key="3">
    <source>
        <dbReference type="Pfam" id="PF03446"/>
    </source>
</evidence>
<dbReference type="PANTHER" id="PTHR43580">
    <property type="entry name" value="OXIDOREDUCTASE GLYR1-RELATED"/>
    <property type="match status" value="1"/>
</dbReference>
<organism evidence="4 5">
    <name type="scientific">Tsukamurella strandjordii</name>
    <dbReference type="NCBI Taxonomy" id="147577"/>
    <lineage>
        <taxon>Bacteria</taxon>
        <taxon>Bacillati</taxon>
        <taxon>Actinomycetota</taxon>
        <taxon>Actinomycetes</taxon>
        <taxon>Mycobacteriales</taxon>
        <taxon>Tsukamurellaceae</taxon>
        <taxon>Tsukamurella</taxon>
    </lineage>
</organism>
<evidence type="ECO:0000256" key="1">
    <source>
        <dbReference type="ARBA" id="ARBA00009080"/>
    </source>
</evidence>
<dbReference type="Gene3D" id="1.10.1040.10">
    <property type="entry name" value="N-(1-d-carboxylethyl)-l-norvaline Dehydrogenase, domain 2"/>
    <property type="match status" value="1"/>
</dbReference>
<keyword evidence="2" id="KW-0560">Oxidoreductase</keyword>
<dbReference type="PANTHER" id="PTHR43580:SF2">
    <property type="entry name" value="CYTOKINE-LIKE NUCLEAR FACTOR N-PAC"/>
    <property type="match status" value="1"/>
</dbReference>
<reference evidence="4" key="1">
    <citation type="submission" date="2023-08" db="EMBL/GenBank/DDBJ databases">
        <title>The draft genome of Tsukamurella strandjordii strain 050030.</title>
        <authorList>
            <person name="Zhao F."/>
            <person name="Feng Y."/>
            <person name="Zong Z."/>
        </authorList>
    </citation>
    <scope>NUCLEOTIDE SEQUENCE</scope>
    <source>
        <strain evidence="4">050030</strain>
    </source>
</reference>
<dbReference type="GO" id="GO:0050661">
    <property type="term" value="F:NADP binding"/>
    <property type="evidence" value="ECO:0007669"/>
    <property type="project" value="InterPro"/>
</dbReference>
<name>A0AA90NSU1_9ACTN</name>
<feature type="domain" description="6-phosphogluconate dehydrogenase NADP-binding" evidence="3">
    <location>
        <begin position="9"/>
        <end position="156"/>
    </location>
</feature>
<dbReference type="Gene3D" id="3.40.50.720">
    <property type="entry name" value="NAD(P)-binding Rossmann-like Domain"/>
    <property type="match status" value="1"/>
</dbReference>
<dbReference type="InterPro" id="IPR036291">
    <property type="entry name" value="NAD(P)-bd_dom_sf"/>
</dbReference>